<organism evidence="1 2">
    <name type="scientific">Paenibacillus peoriae</name>
    <dbReference type="NCBI Taxonomy" id="59893"/>
    <lineage>
        <taxon>Bacteria</taxon>
        <taxon>Bacillati</taxon>
        <taxon>Bacillota</taxon>
        <taxon>Bacilli</taxon>
        <taxon>Bacillales</taxon>
        <taxon>Paenibacillaceae</taxon>
        <taxon>Paenibacillus</taxon>
    </lineage>
</organism>
<dbReference type="Proteomes" id="UP000516384">
    <property type="component" value="Chromosome"/>
</dbReference>
<name>A0A7H0YFV4_9BACL</name>
<gene>
    <name evidence="1" type="ORF">IAQ67_13660</name>
</gene>
<reference evidence="1 2" key="1">
    <citation type="submission" date="2020-09" db="EMBL/GenBank/DDBJ databases">
        <title>Characterization of Paenibacillus peoriae strain ZF390 with broad-spectrum antimicrobial activity as a potential biocontrol agent.</title>
        <authorList>
            <person name="Li L."/>
            <person name="Zhao Y."/>
            <person name="Li B."/>
            <person name="Xie X."/>
        </authorList>
    </citation>
    <scope>NUCLEOTIDE SEQUENCE [LARGE SCALE GENOMIC DNA]</scope>
    <source>
        <strain evidence="1 2">ZF390</strain>
    </source>
</reference>
<dbReference type="EMBL" id="CP061172">
    <property type="protein sequence ID" value="QNR69962.1"/>
    <property type="molecule type" value="Genomic_DNA"/>
</dbReference>
<protein>
    <submittedName>
        <fullName evidence="1">Uncharacterized protein</fullName>
    </submittedName>
</protein>
<proteinExistence type="predicted"/>
<sequence>MSGNQYKFSFLISREKWEATEERAEVDWPKVEAFHKEAFNLVLVEGLTEEEYENVDEKGIKELDGLLK</sequence>
<evidence type="ECO:0000313" key="1">
    <source>
        <dbReference type="EMBL" id="QNR69962.1"/>
    </source>
</evidence>
<dbReference type="AlphaFoldDB" id="A0A7H0YFV4"/>
<evidence type="ECO:0000313" key="2">
    <source>
        <dbReference type="Proteomes" id="UP000516384"/>
    </source>
</evidence>
<accession>A0A7H0YFV4</accession>
<dbReference type="RefSeq" id="WP_190299461.1">
    <property type="nucleotide sequence ID" value="NZ_CP061172.1"/>
</dbReference>